<dbReference type="GO" id="GO:0005829">
    <property type="term" value="C:cytosol"/>
    <property type="evidence" value="ECO:0007669"/>
    <property type="project" value="TreeGrafter"/>
</dbReference>
<feature type="binding site" evidence="8">
    <location>
        <position position="6"/>
    </location>
    <ligand>
        <name>ATP</name>
        <dbReference type="ChEBI" id="CHEBI:30616"/>
    </ligand>
</feature>
<dbReference type="EMBL" id="LNYL01000051">
    <property type="protein sequence ID" value="KTD24173.1"/>
    <property type="molecule type" value="Genomic_DNA"/>
</dbReference>
<dbReference type="InterPro" id="IPR002478">
    <property type="entry name" value="PUA"/>
</dbReference>
<comment type="caution">
    <text evidence="8">Lacks conserved residue(s) required for the propagation of feature annotation.</text>
</comment>
<dbReference type="InterPro" id="IPR001057">
    <property type="entry name" value="Glu/AcGlu_kinase"/>
</dbReference>
<dbReference type="PANTHER" id="PTHR43654">
    <property type="entry name" value="GLUTAMATE 5-KINASE"/>
    <property type="match status" value="1"/>
</dbReference>
<dbReference type="HAMAP" id="MF_00456">
    <property type="entry name" value="ProB"/>
    <property type="match status" value="1"/>
</dbReference>
<dbReference type="STRING" id="466.Lmac_3046"/>
<dbReference type="Gene3D" id="3.40.1160.10">
    <property type="entry name" value="Acetylglutamate kinase-like"/>
    <property type="match status" value="1"/>
</dbReference>
<comment type="pathway">
    <text evidence="8">Amino-acid biosynthesis; L-proline biosynthesis; L-glutamate 5-semialdehyde from L-glutamate: step 1/2.</text>
</comment>
<accession>A0A0W0VW21</accession>
<keyword evidence="2 8" id="KW-0028">Amino-acid biosynthesis</keyword>
<feature type="domain" description="PUA" evidence="9">
    <location>
        <begin position="274"/>
        <end position="349"/>
    </location>
</feature>
<dbReference type="RefSeq" id="WP_058453705.1">
    <property type="nucleotide sequence ID" value="NZ_CAAAIB010000001.1"/>
</dbReference>
<sequence>MKIVIKVGTQSILANDGTPFEPTMQHLVEQIVALQKADHHVVLVSSGAVGSGRKVARQYLGRHYGSSLGEKQVLAALGQHELMNIYTIMFKKYNFLTAQLLLTKQDFQTRQHYLNIARLLREILEHRNIIPIINENDSVAIEELMFTDNDELAGLIAAQMNADKLIILSNVEGVYTGHPTSPGAELIPVINPEKNWPEVSTMKSTQGRGGMTSKLGTARKMSSLGITTHITSINQPSAVMRIITQEQLGTVILPSKKKSNIKRWIAYNSEKQTGSISVNSGLFKILKENKRVISILPIGIENYKGNFKKGDLVEILAPEGQKIGVGLAKYDANKLSEYLGRKDMPEFIHYDHLHLF</sequence>
<dbReference type="GO" id="GO:0005524">
    <property type="term" value="F:ATP binding"/>
    <property type="evidence" value="ECO:0007669"/>
    <property type="project" value="UniProtKB-KW"/>
</dbReference>
<proteinExistence type="inferred from homology"/>
<keyword evidence="4 8" id="KW-0808">Transferase</keyword>
<evidence type="ECO:0000256" key="3">
    <source>
        <dbReference type="ARBA" id="ARBA00022650"/>
    </source>
</evidence>
<dbReference type="InterPro" id="IPR036393">
    <property type="entry name" value="AceGlu_kinase-like_sf"/>
</dbReference>
<evidence type="ECO:0000259" key="9">
    <source>
        <dbReference type="SMART" id="SM00359"/>
    </source>
</evidence>
<dbReference type="GO" id="GO:0004349">
    <property type="term" value="F:glutamate 5-kinase activity"/>
    <property type="evidence" value="ECO:0007669"/>
    <property type="project" value="UniProtKB-UniRule"/>
</dbReference>
<evidence type="ECO:0000256" key="4">
    <source>
        <dbReference type="ARBA" id="ARBA00022679"/>
    </source>
</evidence>
<keyword evidence="5 8" id="KW-0547">Nucleotide-binding</keyword>
<keyword evidence="6 8" id="KW-0418">Kinase</keyword>
<dbReference type="InterPro" id="IPR005715">
    <property type="entry name" value="Glu_5kinase/COase_Synthase"/>
</dbReference>
<dbReference type="PRINTS" id="PR00474">
    <property type="entry name" value="GLU5KINASE"/>
</dbReference>
<dbReference type="CDD" id="cd21157">
    <property type="entry name" value="PUA_G5K"/>
    <property type="match status" value="1"/>
</dbReference>
<keyword evidence="3 8" id="KW-0641">Proline biosynthesis</keyword>
<dbReference type="PROSITE" id="PS50890">
    <property type="entry name" value="PUA"/>
    <property type="match status" value="1"/>
</dbReference>
<evidence type="ECO:0000256" key="7">
    <source>
        <dbReference type="ARBA" id="ARBA00022840"/>
    </source>
</evidence>
<dbReference type="NCBIfam" id="TIGR01027">
    <property type="entry name" value="proB"/>
    <property type="match status" value="1"/>
</dbReference>
<dbReference type="GO" id="GO:0055129">
    <property type="term" value="P:L-proline biosynthetic process"/>
    <property type="evidence" value="ECO:0007669"/>
    <property type="project" value="UniProtKB-UniRule"/>
</dbReference>
<keyword evidence="1 8" id="KW-0963">Cytoplasm</keyword>
<dbReference type="SUPFAM" id="SSF88697">
    <property type="entry name" value="PUA domain-like"/>
    <property type="match status" value="1"/>
</dbReference>
<dbReference type="Gene3D" id="2.30.130.10">
    <property type="entry name" value="PUA domain"/>
    <property type="match status" value="1"/>
</dbReference>
<dbReference type="CDD" id="cd04242">
    <property type="entry name" value="AAK_G5K_ProB"/>
    <property type="match status" value="1"/>
</dbReference>
<comment type="similarity">
    <text evidence="8">Belongs to the glutamate 5-kinase family.</text>
</comment>
<dbReference type="EC" id="2.7.2.11" evidence="8"/>
<gene>
    <name evidence="8 10" type="primary">proB</name>
    <name evidence="10" type="ORF">Lmac_3046</name>
</gene>
<dbReference type="Pfam" id="PF00696">
    <property type="entry name" value="AA_kinase"/>
    <property type="match status" value="1"/>
</dbReference>
<reference evidence="10 11" key="1">
    <citation type="submission" date="2015-11" db="EMBL/GenBank/DDBJ databases">
        <title>Genomic analysis of 38 Legionella species identifies large and diverse effector repertoires.</title>
        <authorList>
            <person name="Burstein D."/>
            <person name="Amaro F."/>
            <person name="Zusman T."/>
            <person name="Lifshitz Z."/>
            <person name="Cohen O."/>
            <person name="Gilbert J.A."/>
            <person name="Pupko T."/>
            <person name="Shuman H.A."/>
            <person name="Segal G."/>
        </authorList>
    </citation>
    <scope>NUCLEOTIDE SEQUENCE [LARGE SCALE GENOMIC DNA]</scope>
    <source>
        <strain evidence="10 11">PX-1-G2-E2</strain>
    </source>
</reference>
<dbReference type="Pfam" id="PF01472">
    <property type="entry name" value="PUA"/>
    <property type="match status" value="1"/>
</dbReference>
<comment type="function">
    <text evidence="8">Catalyzes the transfer of a phosphate group to glutamate to form L-glutamate 5-phosphate.</text>
</comment>
<comment type="catalytic activity">
    <reaction evidence="8">
        <text>L-glutamate + ATP = L-glutamyl 5-phosphate + ADP</text>
        <dbReference type="Rhea" id="RHEA:14877"/>
        <dbReference type="ChEBI" id="CHEBI:29985"/>
        <dbReference type="ChEBI" id="CHEBI:30616"/>
        <dbReference type="ChEBI" id="CHEBI:58274"/>
        <dbReference type="ChEBI" id="CHEBI:456216"/>
        <dbReference type="EC" id="2.7.2.11"/>
    </reaction>
</comment>
<keyword evidence="7 8" id="KW-0067">ATP-binding</keyword>
<keyword evidence="11" id="KW-1185">Reference proteome</keyword>
<dbReference type="UniPathway" id="UPA00098">
    <property type="reaction ID" value="UER00359"/>
</dbReference>
<dbReference type="PIRSF" id="PIRSF000729">
    <property type="entry name" value="GK"/>
    <property type="match status" value="1"/>
</dbReference>
<evidence type="ECO:0000256" key="2">
    <source>
        <dbReference type="ARBA" id="ARBA00022605"/>
    </source>
</evidence>
<evidence type="ECO:0000313" key="10">
    <source>
        <dbReference type="EMBL" id="KTD24173.1"/>
    </source>
</evidence>
<dbReference type="InterPro" id="IPR001048">
    <property type="entry name" value="Asp/Glu/Uridylate_kinase"/>
</dbReference>
<dbReference type="AlphaFoldDB" id="A0A0W0VW21"/>
<evidence type="ECO:0000256" key="8">
    <source>
        <dbReference type="HAMAP-Rule" id="MF_00456"/>
    </source>
</evidence>
<comment type="subcellular location">
    <subcellularLocation>
        <location evidence="8">Cytoplasm</location>
    </subcellularLocation>
</comment>
<dbReference type="InterPro" id="IPR041739">
    <property type="entry name" value="G5K_ProB"/>
</dbReference>
<dbReference type="FunFam" id="3.40.1160.10:FF:000006">
    <property type="entry name" value="Glutamate 5-kinase"/>
    <property type="match status" value="1"/>
</dbReference>
<evidence type="ECO:0000256" key="6">
    <source>
        <dbReference type="ARBA" id="ARBA00022777"/>
    </source>
</evidence>
<feature type="binding site" evidence="8">
    <location>
        <position position="46"/>
    </location>
    <ligand>
        <name>substrate</name>
    </ligand>
</feature>
<evidence type="ECO:0000256" key="1">
    <source>
        <dbReference type="ARBA" id="ARBA00022490"/>
    </source>
</evidence>
<dbReference type="Proteomes" id="UP000054908">
    <property type="component" value="Unassembled WGS sequence"/>
</dbReference>
<evidence type="ECO:0000256" key="5">
    <source>
        <dbReference type="ARBA" id="ARBA00022741"/>
    </source>
</evidence>
<dbReference type="SMART" id="SM00359">
    <property type="entry name" value="PUA"/>
    <property type="match status" value="1"/>
</dbReference>
<dbReference type="OrthoDB" id="9804434at2"/>
<dbReference type="PATRIC" id="fig|466.6.peg.3260"/>
<feature type="binding site" evidence="8">
    <location>
        <position position="149"/>
    </location>
    <ligand>
        <name>substrate</name>
    </ligand>
</feature>
<dbReference type="InterPro" id="IPR036974">
    <property type="entry name" value="PUA_sf"/>
</dbReference>
<comment type="caution">
    <text evidence="10">The sequence shown here is derived from an EMBL/GenBank/DDBJ whole genome shotgun (WGS) entry which is preliminary data.</text>
</comment>
<dbReference type="InterPro" id="IPR011529">
    <property type="entry name" value="Glu_5kinase"/>
</dbReference>
<feature type="binding site" evidence="8">
    <location>
        <position position="137"/>
    </location>
    <ligand>
        <name>substrate</name>
    </ligand>
</feature>
<dbReference type="InterPro" id="IPR015947">
    <property type="entry name" value="PUA-like_sf"/>
</dbReference>
<dbReference type="SUPFAM" id="SSF53633">
    <property type="entry name" value="Carbamate kinase-like"/>
    <property type="match status" value="1"/>
</dbReference>
<dbReference type="PANTHER" id="PTHR43654:SF1">
    <property type="entry name" value="ISOPENTENYL PHOSPHATE KINASE"/>
    <property type="match status" value="1"/>
</dbReference>
<evidence type="ECO:0000313" key="11">
    <source>
        <dbReference type="Proteomes" id="UP000054908"/>
    </source>
</evidence>
<protein>
    <recommendedName>
        <fullName evidence="8">Glutamate 5-kinase</fullName>
        <ecNumber evidence="8">2.7.2.11</ecNumber>
    </recommendedName>
    <alternativeName>
        <fullName evidence="8">Gamma-glutamyl kinase</fullName>
        <shortName evidence="8">GK</shortName>
    </alternativeName>
</protein>
<dbReference type="GO" id="GO:0003723">
    <property type="term" value="F:RNA binding"/>
    <property type="evidence" value="ECO:0007669"/>
    <property type="project" value="InterPro"/>
</dbReference>
<organism evidence="10 11">
    <name type="scientific">Legionella maceachernii</name>
    <dbReference type="NCBI Taxonomy" id="466"/>
    <lineage>
        <taxon>Bacteria</taxon>
        <taxon>Pseudomonadati</taxon>
        <taxon>Pseudomonadota</taxon>
        <taxon>Gammaproteobacteria</taxon>
        <taxon>Legionellales</taxon>
        <taxon>Legionellaceae</taxon>
        <taxon>Legionella</taxon>
    </lineage>
</organism>
<name>A0A0W0VW21_9GAMM</name>